<reference evidence="4 5" key="1">
    <citation type="submission" date="2018-06" db="EMBL/GenBank/DDBJ databases">
        <title>The draft genome sequence of Crocinitomix sp. SM1701.</title>
        <authorList>
            <person name="Zhang X."/>
        </authorList>
    </citation>
    <scope>NUCLEOTIDE SEQUENCE [LARGE SCALE GENOMIC DNA]</scope>
    <source>
        <strain evidence="4 5">SM1701</strain>
    </source>
</reference>
<dbReference type="InterPro" id="IPR000601">
    <property type="entry name" value="PKD_dom"/>
</dbReference>
<dbReference type="OrthoDB" id="1288696at2"/>
<keyword evidence="5" id="KW-1185">Reference proteome</keyword>
<feature type="signal peptide" evidence="2">
    <location>
        <begin position="1"/>
        <end position="21"/>
    </location>
</feature>
<dbReference type="InterPro" id="IPR022409">
    <property type="entry name" value="PKD/Chitinase_dom"/>
</dbReference>
<comment type="caution">
    <text evidence="4">The sequence shown here is derived from an EMBL/GenBank/DDBJ whole genome shotgun (WGS) entry which is preliminary data.</text>
</comment>
<dbReference type="EMBL" id="QKSB01000001">
    <property type="protein sequence ID" value="PZE18846.1"/>
    <property type="molecule type" value="Genomic_DNA"/>
</dbReference>
<dbReference type="InterPro" id="IPR026444">
    <property type="entry name" value="Secre_tail"/>
</dbReference>
<dbReference type="InterPro" id="IPR035986">
    <property type="entry name" value="PKD_dom_sf"/>
</dbReference>
<dbReference type="SUPFAM" id="SSF49299">
    <property type="entry name" value="PKD domain"/>
    <property type="match status" value="1"/>
</dbReference>
<organism evidence="4 5">
    <name type="scientific">Putridiphycobacter roseus</name>
    <dbReference type="NCBI Taxonomy" id="2219161"/>
    <lineage>
        <taxon>Bacteria</taxon>
        <taxon>Pseudomonadati</taxon>
        <taxon>Bacteroidota</taxon>
        <taxon>Flavobacteriia</taxon>
        <taxon>Flavobacteriales</taxon>
        <taxon>Crocinitomicaceae</taxon>
        <taxon>Putridiphycobacter</taxon>
    </lineage>
</organism>
<sequence length="513" mass="54915">MKTIKLFLTFALIGVFQLAYAQTDIIVSGQLLNVSTAPFNVVTLNFYDGTFATSSSANTDINGYYSHTFPGTLTSAGTVELIVHDCNNDTIFETKAYNVSTGDTLVNFTTFDYCPTTNPPATSNVYASGNLTNTNSVAISVLLSLVDVNGNTMNATAITNTNGDYAQTFSTTTTSQGTVYMQVLDCNADSIYETKAYDLNVNDSLVTFTTADYCPAITPPVMAIYASGQLTNTASAGINVSLELMDGGNTTSVTVVTDANGDYSHIFYPSTTQGTVYMQVQDCNADSIFETKPFDYTTNDTLVNFTTFDYCPVTVPTTCQAYFTVAQATGPNGGTIAGSVQVTDGSTASNPANLTYTWYFGDGSPNGVGTALTHNYPLNGPYALCLTINDGLGCISSHCDTISVDASGLLESEGFTLYIGTEVLAVEKTNFSSAVSIYPNPASDFIHIEYNTGNKALNSVTMYDLTGKVVFENNSNNGSAHKMTINTENIETGTYLIKMLFDDEIYNQKIIIK</sequence>
<dbReference type="NCBIfam" id="TIGR04183">
    <property type="entry name" value="Por_Secre_tail"/>
    <property type="match status" value="1"/>
</dbReference>
<dbReference type="RefSeq" id="WP_111061747.1">
    <property type="nucleotide sequence ID" value="NZ_JBHUCU010000007.1"/>
</dbReference>
<feature type="domain" description="PKD" evidence="3">
    <location>
        <begin position="323"/>
        <end position="404"/>
    </location>
</feature>
<accession>A0A2W1NLX1</accession>
<dbReference type="CDD" id="cd00146">
    <property type="entry name" value="PKD"/>
    <property type="match status" value="1"/>
</dbReference>
<dbReference type="Pfam" id="PF18962">
    <property type="entry name" value="Por_Secre_tail"/>
    <property type="match status" value="1"/>
</dbReference>
<dbReference type="InterPro" id="IPR013783">
    <property type="entry name" value="Ig-like_fold"/>
</dbReference>
<feature type="chain" id="PRO_5015848880" description="PKD domain-containing protein" evidence="2">
    <location>
        <begin position="22"/>
        <end position="513"/>
    </location>
</feature>
<dbReference type="Proteomes" id="UP000249248">
    <property type="component" value="Unassembled WGS sequence"/>
</dbReference>
<proteinExistence type="predicted"/>
<dbReference type="Pfam" id="PF18911">
    <property type="entry name" value="PKD_4"/>
    <property type="match status" value="1"/>
</dbReference>
<evidence type="ECO:0000256" key="2">
    <source>
        <dbReference type="SAM" id="SignalP"/>
    </source>
</evidence>
<evidence type="ECO:0000259" key="3">
    <source>
        <dbReference type="PROSITE" id="PS50093"/>
    </source>
</evidence>
<dbReference type="SMART" id="SM00089">
    <property type="entry name" value="PKD"/>
    <property type="match status" value="1"/>
</dbReference>
<name>A0A2W1NLX1_9FLAO</name>
<dbReference type="Gene3D" id="2.60.40.10">
    <property type="entry name" value="Immunoglobulins"/>
    <property type="match status" value="1"/>
</dbReference>
<evidence type="ECO:0000313" key="4">
    <source>
        <dbReference type="EMBL" id="PZE18846.1"/>
    </source>
</evidence>
<keyword evidence="1 2" id="KW-0732">Signal</keyword>
<protein>
    <recommendedName>
        <fullName evidence="3">PKD domain-containing protein</fullName>
    </recommendedName>
</protein>
<evidence type="ECO:0000313" key="5">
    <source>
        <dbReference type="Proteomes" id="UP000249248"/>
    </source>
</evidence>
<gene>
    <name evidence="4" type="ORF">DNU06_03170</name>
</gene>
<evidence type="ECO:0000256" key="1">
    <source>
        <dbReference type="ARBA" id="ARBA00022729"/>
    </source>
</evidence>
<dbReference type="AlphaFoldDB" id="A0A2W1NLX1"/>
<dbReference type="PROSITE" id="PS50093">
    <property type="entry name" value="PKD"/>
    <property type="match status" value="1"/>
</dbReference>